<dbReference type="EMBL" id="CP040058">
    <property type="protein sequence ID" value="QCP33738.1"/>
    <property type="molecule type" value="Genomic_DNA"/>
</dbReference>
<evidence type="ECO:0000313" key="2">
    <source>
        <dbReference type="Proteomes" id="UP000298653"/>
    </source>
</evidence>
<name>A0A4P8I8C5_9FIRM</name>
<accession>A0A4P8I8C5</accession>
<keyword evidence="2" id="KW-1185">Reference proteome</keyword>
<reference evidence="1 2" key="1">
    <citation type="submission" date="2019-05" db="EMBL/GenBank/DDBJ databases">
        <title>Complete genome sequencing of Anaerostipes rhamnosivorans.</title>
        <authorList>
            <person name="Bui T.P.N."/>
            <person name="de Vos W.M."/>
        </authorList>
    </citation>
    <scope>NUCLEOTIDE SEQUENCE [LARGE SCALE GENOMIC DNA]</scope>
    <source>
        <strain evidence="1 2">1y2</strain>
    </source>
</reference>
<proteinExistence type="predicted"/>
<gene>
    <name evidence="1" type="ORF">AR1Y2_0284</name>
</gene>
<protein>
    <submittedName>
        <fullName evidence="1">Uncharacterized protein</fullName>
    </submittedName>
</protein>
<dbReference type="Proteomes" id="UP000298653">
    <property type="component" value="Chromosome"/>
</dbReference>
<evidence type="ECO:0000313" key="1">
    <source>
        <dbReference type="EMBL" id="QCP33738.1"/>
    </source>
</evidence>
<organism evidence="1 2">
    <name type="scientific">Anaerostipes rhamnosivorans</name>
    <dbReference type="NCBI Taxonomy" id="1229621"/>
    <lineage>
        <taxon>Bacteria</taxon>
        <taxon>Bacillati</taxon>
        <taxon>Bacillota</taxon>
        <taxon>Clostridia</taxon>
        <taxon>Lachnospirales</taxon>
        <taxon>Lachnospiraceae</taxon>
        <taxon>Anaerostipes</taxon>
    </lineage>
</organism>
<dbReference type="AlphaFoldDB" id="A0A4P8I8C5"/>
<dbReference type="RefSeq" id="WP_175403558.1">
    <property type="nucleotide sequence ID" value="NZ_CP040058.1"/>
</dbReference>
<sequence>MNFTEEMKIWLFDLAHGNLEHDQIIKGFIKPYAINDMVFIESINGSK</sequence>
<dbReference type="KEGG" id="arf:AR1Y2_0284"/>